<keyword evidence="7 10" id="KW-1133">Transmembrane helix</keyword>
<comment type="subcellular location">
    <subcellularLocation>
        <location evidence="1">Membrane</location>
        <topology evidence="1">Multi-pass membrane protein</topology>
    </subcellularLocation>
</comment>
<accession>A0A381YAE2</accession>
<evidence type="ECO:0000256" key="5">
    <source>
        <dbReference type="ARBA" id="ARBA00022723"/>
    </source>
</evidence>
<keyword evidence="6" id="KW-0249">Electron transport</keyword>
<keyword evidence="3" id="KW-0349">Heme</keyword>
<evidence type="ECO:0000256" key="6">
    <source>
        <dbReference type="ARBA" id="ARBA00022982"/>
    </source>
</evidence>
<evidence type="ECO:0000256" key="2">
    <source>
        <dbReference type="ARBA" id="ARBA00022448"/>
    </source>
</evidence>
<dbReference type="InterPro" id="IPR005798">
    <property type="entry name" value="Cyt_b/b6_C"/>
</dbReference>
<evidence type="ECO:0000256" key="7">
    <source>
        <dbReference type="ARBA" id="ARBA00022989"/>
    </source>
</evidence>
<evidence type="ECO:0000256" key="3">
    <source>
        <dbReference type="ARBA" id="ARBA00022617"/>
    </source>
</evidence>
<dbReference type="InterPro" id="IPR027387">
    <property type="entry name" value="Cytb/b6-like_sf"/>
</dbReference>
<sequence>MDYIKNFIDFLTSYGGAPTISFTLLTVAFPFIFPPTDWFDKKNKEWGVYKLWSNKGGLLIFILITLFFVVGYFDPYFNLTMTKPDNIPIILMIYSMFFAVWYGMKKAYLNDERLDRGEKPEEWNDPDDKVLVWPDLVYIELIALILFMVFLIVWSILIAAPLEEPANPASTPNPSKAPWYFLGLQEMLVYFDPWIAGIIFPMFIIIGMMAIPYMDINKKGDGYYSFKERRISYFIFMYGWLVLWVFLIVIGTFFRGPNWNFFGPFEWWDPHKLVPLTNVNLSEYVWVKLLNKGLPPNILIRESVGFAATIGYMFIMPLLLAKTKLKHIYEHYGPVRYATLMLFGLTMVALPIKMYLRWMFNLKYIIAIPEWFFNI</sequence>
<proteinExistence type="predicted"/>
<dbReference type="GO" id="GO:0016020">
    <property type="term" value="C:membrane"/>
    <property type="evidence" value="ECO:0007669"/>
    <property type="project" value="UniProtKB-SubCell"/>
</dbReference>
<evidence type="ECO:0000256" key="9">
    <source>
        <dbReference type="ARBA" id="ARBA00023136"/>
    </source>
</evidence>
<dbReference type="Pfam" id="PF00032">
    <property type="entry name" value="Cytochrom_B_C"/>
    <property type="match status" value="1"/>
</dbReference>
<dbReference type="AlphaFoldDB" id="A0A381YAE2"/>
<dbReference type="EMBL" id="UINC01017764">
    <property type="protein sequence ID" value="SVA74018.1"/>
    <property type="molecule type" value="Genomic_DNA"/>
</dbReference>
<evidence type="ECO:0000256" key="4">
    <source>
        <dbReference type="ARBA" id="ARBA00022692"/>
    </source>
</evidence>
<feature type="transmembrane region" description="Helical" evidence="10">
    <location>
        <begin position="86"/>
        <end position="104"/>
    </location>
</feature>
<evidence type="ECO:0000256" key="1">
    <source>
        <dbReference type="ARBA" id="ARBA00004141"/>
    </source>
</evidence>
<dbReference type="Gene3D" id="1.20.810.10">
    <property type="entry name" value="Cytochrome Bc1 Complex, Chain C"/>
    <property type="match status" value="1"/>
</dbReference>
<feature type="transmembrane region" description="Helical" evidence="10">
    <location>
        <begin position="136"/>
        <end position="160"/>
    </location>
</feature>
<feature type="transmembrane region" description="Helical" evidence="10">
    <location>
        <begin position="333"/>
        <end position="352"/>
    </location>
</feature>
<dbReference type="PROSITE" id="PS51003">
    <property type="entry name" value="CYTB_CTER"/>
    <property type="match status" value="1"/>
</dbReference>
<evidence type="ECO:0000313" key="12">
    <source>
        <dbReference type="EMBL" id="SVA74018.1"/>
    </source>
</evidence>
<name>A0A381YAE2_9ZZZZ</name>
<dbReference type="InterPro" id="IPR036150">
    <property type="entry name" value="Cyt_b/b6_C_sf"/>
</dbReference>
<feature type="transmembrane region" description="Helical" evidence="10">
    <location>
        <begin position="194"/>
        <end position="213"/>
    </location>
</feature>
<dbReference type="GO" id="GO:0009055">
    <property type="term" value="F:electron transfer activity"/>
    <property type="evidence" value="ECO:0007669"/>
    <property type="project" value="InterPro"/>
</dbReference>
<feature type="transmembrane region" description="Helical" evidence="10">
    <location>
        <begin position="298"/>
        <end position="321"/>
    </location>
</feature>
<reference evidence="12" key="1">
    <citation type="submission" date="2018-05" db="EMBL/GenBank/DDBJ databases">
        <authorList>
            <person name="Lanie J.A."/>
            <person name="Ng W.-L."/>
            <person name="Kazmierczak K.M."/>
            <person name="Andrzejewski T.M."/>
            <person name="Davidsen T.M."/>
            <person name="Wayne K.J."/>
            <person name="Tettelin H."/>
            <person name="Glass J.I."/>
            <person name="Rusch D."/>
            <person name="Podicherti R."/>
            <person name="Tsui H.-C.T."/>
            <person name="Winkler M.E."/>
        </authorList>
    </citation>
    <scope>NUCLEOTIDE SEQUENCE</scope>
</reference>
<gene>
    <name evidence="12" type="ORF">METZ01_LOCUS126872</name>
</gene>
<feature type="transmembrane region" description="Helical" evidence="10">
    <location>
        <begin position="233"/>
        <end position="254"/>
    </location>
</feature>
<dbReference type="GO" id="GO:0046872">
    <property type="term" value="F:metal ion binding"/>
    <property type="evidence" value="ECO:0007669"/>
    <property type="project" value="UniProtKB-KW"/>
</dbReference>
<keyword evidence="8" id="KW-0408">Iron</keyword>
<keyword evidence="5" id="KW-0479">Metal-binding</keyword>
<protein>
    <recommendedName>
        <fullName evidence="11">Cytochrome b/b6 C-terminal region profile domain-containing protein</fullName>
    </recommendedName>
</protein>
<feature type="transmembrane region" description="Helical" evidence="10">
    <location>
        <begin position="12"/>
        <end position="35"/>
    </location>
</feature>
<feature type="transmembrane region" description="Helical" evidence="10">
    <location>
        <begin position="56"/>
        <end position="74"/>
    </location>
</feature>
<evidence type="ECO:0000259" key="11">
    <source>
        <dbReference type="PROSITE" id="PS51003"/>
    </source>
</evidence>
<evidence type="ECO:0000256" key="10">
    <source>
        <dbReference type="SAM" id="Phobius"/>
    </source>
</evidence>
<organism evidence="12">
    <name type="scientific">marine metagenome</name>
    <dbReference type="NCBI Taxonomy" id="408172"/>
    <lineage>
        <taxon>unclassified sequences</taxon>
        <taxon>metagenomes</taxon>
        <taxon>ecological metagenomes</taxon>
    </lineage>
</organism>
<keyword evidence="4 10" id="KW-0812">Transmembrane</keyword>
<dbReference type="GO" id="GO:0016491">
    <property type="term" value="F:oxidoreductase activity"/>
    <property type="evidence" value="ECO:0007669"/>
    <property type="project" value="InterPro"/>
</dbReference>
<keyword evidence="9 10" id="KW-0472">Membrane</keyword>
<dbReference type="SUPFAM" id="SSF81648">
    <property type="entry name" value="a domain/subunit of cytochrome bc1 complex (Ubiquinol-cytochrome c reductase)"/>
    <property type="match status" value="1"/>
</dbReference>
<feature type="domain" description="Cytochrome b/b6 C-terminal region profile" evidence="11">
    <location>
        <begin position="117"/>
        <end position="251"/>
    </location>
</feature>
<keyword evidence="2" id="KW-0813">Transport</keyword>
<evidence type="ECO:0000256" key="8">
    <source>
        <dbReference type="ARBA" id="ARBA00023004"/>
    </source>
</evidence>